<protein>
    <submittedName>
        <fullName evidence="2">Uncharacterized protein</fullName>
    </submittedName>
</protein>
<accession>A0A7J6D4M6</accession>
<feature type="region of interest" description="Disordered" evidence="1">
    <location>
        <begin position="1"/>
        <end position="37"/>
    </location>
</feature>
<feature type="compositionally biased region" description="Basic and acidic residues" evidence="1">
    <location>
        <begin position="11"/>
        <end position="22"/>
    </location>
</feature>
<proteinExistence type="predicted"/>
<evidence type="ECO:0000313" key="3">
    <source>
        <dbReference type="Proteomes" id="UP000579812"/>
    </source>
</evidence>
<name>A0A7J6D4M6_9TELE</name>
<keyword evidence="3" id="KW-1185">Reference proteome</keyword>
<feature type="compositionally biased region" description="Basic and acidic residues" evidence="1">
    <location>
        <begin position="68"/>
        <end position="79"/>
    </location>
</feature>
<evidence type="ECO:0000313" key="2">
    <source>
        <dbReference type="EMBL" id="KAF4114014.1"/>
    </source>
</evidence>
<feature type="region of interest" description="Disordered" evidence="1">
    <location>
        <begin position="60"/>
        <end position="79"/>
    </location>
</feature>
<sequence length="141" mass="15720">MIRGTTTRQRRGAEKEHYRDSTNEIEAEAGSGNLNARVCGGGNTSDRYVTDASWEAFITSKQGTSPGRSERPYRSANETVEKKRECLLRALCSYLNEDPSSLFKEYLMAVLPRGTSNKLSLASTALMLREVMPPPLQLMLE</sequence>
<organism evidence="2 3">
    <name type="scientific">Onychostoma macrolepis</name>
    <dbReference type="NCBI Taxonomy" id="369639"/>
    <lineage>
        <taxon>Eukaryota</taxon>
        <taxon>Metazoa</taxon>
        <taxon>Chordata</taxon>
        <taxon>Craniata</taxon>
        <taxon>Vertebrata</taxon>
        <taxon>Euteleostomi</taxon>
        <taxon>Actinopterygii</taxon>
        <taxon>Neopterygii</taxon>
        <taxon>Teleostei</taxon>
        <taxon>Ostariophysi</taxon>
        <taxon>Cypriniformes</taxon>
        <taxon>Cyprinidae</taxon>
        <taxon>Acrossocheilinae</taxon>
        <taxon>Onychostoma</taxon>
    </lineage>
</organism>
<dbReference type="Proteomes" id="UP000579812">
    <property type="component" value="Unassembled WGS sequence"/>
</dbReference>
<comment type="caution">
    <text evidence="2">The sequence shown here is derived from an EMBL/GenBank/DDBJ whole genome shotgun (WGS) entry which is preliminary data.</text>
</comment>
<gene>
    <name evidence="2" type="ORF">G5714_004237</name>
</gene>
<reference evidence="2 3" key="1">
    <citation type="submission" date="2020-04" db="EMBL/GenBank/DDBJ databases">
        <title>Chromosome-level genome assembly of a cyprinid fish Onychostoma macrolepis by integration of Nanopore Sequencing, Bionano and Hi-C technology.</title>
        <authorList>
            <person name="Wang D."/>
        </authorList>
    </citation>
    <scope>NUCLEOTIDE SEQUENCE [LARGE SCALE GENOMIC DNA]</scope>
    <source>
        <strain evidence="2">SWU-2019</strain>
        <tissue evidence="2">Muscle</tissue>
    </source>
</reference>
<dbReference type="AlphaFoldDB" id="A0A7J6D4M6"/>
<dbReference type="EMBL" id="JAAMOB010000004">
    <property type="protein sequence ID" value="KAF4114014.1"/>
    <property type="molecule type" value="Genomic_DNA"/>
</dbReference>
<evidence type="ECO:0000256" key="1">
    <source>
        <dbReference type="SAM" id="MobiDB-lite"/>
    </source>
</evidence>